<gene>
    <name evidence="1" type="ORF">BFAG_02265</name>
</gene>
<evidence type="ECO:0000313" key="1">
    <source>
        <dbReference type="EMBL" id="EFR53570.1"/>
    </source>
</evidence>
<accession>A0ABN0BL01</accession>
<reference evidence="1 2" key="1">
    <citation type="submission" date="2008-12" db="EMBL/GenBank/DDBJ databases">
        <title>Annotation of Bacteroides fragilis strain 3_1_12.</title>
        <authorList>
            <consortium name="The Broad Institute Genome Sequencing Platform"/>
            <person name="Ward D."/>
            <person name="Young S.K."/>
            <person name="Kodira C.D."/>
            <person name="Zeng Q."/>
            <person name="Koehrsen M."/>
            <person name="Alvarado L."/>
            <person name="Berlin A."/>
            <person name="Borenstein D."/>
            <person name="Chen Z."/>
            <person name="Engels R."/>
            <person name="Freedman E."/>
            <person name="Gellesch M."/>
            <person name="Goldberg J."/>
            <person name="Griggs A."/>
            <person name="Gujja S."/>
            <person name="Heiman D."/>
            <person name="Hepburn T."/>
            <person name="Howarth C."/>
            <person name="Jen D."/>
            <person name="Larson L."/>
            <person name="Lewis B."/>
            <person name="Mehta T."/>
            <person name="Park D."/>
            <person name="Pearson M."/>
            <person name="Roberts A."/>
            <person name="Saif S."/>
            <person name="Shea T."/>
            <person name="Shenoy N."/>
            <person name="Sisk P."/>
            <person name="Stolte C."/>
            <person name="Sykes S."/>
            <person name="Walk T."/>
            <person name="White J."/>
            <person name="Yandava C."/>
            <person name="Allen-Vercoe E."/>
            <person name="Strauss J."/>
            <person name="Ambrose C."/>
            <person name="Lander E."/>
            <person name="Nusbaum C."/>
            <person name="Galagan J."/>
            <person name="Birren B."/>
        </authorList>
    </citation>
    <scope>NUCLEOTIDE SEQUENCE [LARGE SCALE GENOMIC DNA]</scope>
    <source>
        <strain evidence="1 2">3_1_12</strain>
    </source>
</reference>
<dbReference type="EMBL" id="EQ973213">
    <property type="protein sequence ID" value="EFR53570.1"/>
    <property type="molecule type" value="Genomic_DNA"/>
</dbReference>
<sequence length="50" mass="6042">MYKIDTGKVRVRTQRYTDFHDYKNYYIFVSIEIKLLLCPGTKPRINKEDA</sequence>
<evidence type="ECO:0000313" key="2">
    <source>
        <dbReference type="Proteomes" id="UP000005101"/>
    </source>
</evidence>
<keyword evidence="2" id="KW-1185">Reference proteome</keyword>
<name>A0ABN0BL01_BACFG</name>
<organism evidence="1 2">
    <name type="scientific">Bacteroides fragilis 3_1_12</name>
    <dbReference type="NCBI Taxonomy" id="457424"/>
    <lineage>
        <taxon>Bacteria</taxon>
        <taxon>Pseudomonadati</taxon>
        <taxon>Bacteroidota</taxon>
        <taxon>Bacteroidia</taxon>
        <taxon>Bacteroidales</taxon>
        <taxon>Bacteroidaceae</taxon>
        <taxon>Bacteroides</taxon>
    </lineage>
</organism>
<proteinExistence type="predicted"/>
<protein>
    <submittedName>
        <fullName evidence="1">Uncharacterized protein</fullName>
    </submittedName>
</protein>
<dbReference type="Proteomes" id="UP000005101">
    <property type="component" value="Unassembled WGS sequence"/>
</dbReference>